<sequence length="72" mass="8524">MTVDPDSSIFFRFSGKKISTISPSRHWNLPRETAVIREKIYFWLFPAKNEFILPIRLRFSFACSRDRGARSK</sequence>
<evidence type="ECO:0000313" key="1">
    <source>
        <dbReference type="EMBL" id="EPG74968.1"/>
    </source>
</evidence>
<dbReference type="STRING" id="1193011.LEP1GSC058_1564"/>
<evidence type="ECO:0000313" key="2">
    <source>
        <dbReference type="Proteomes" id="UP000014540"/>
    </source>
</evidence>
<accession>S3V0I1</accession>
<name>S3V0I1_9LEPT</name>
<protein>
    <submittedName>
        <fullName evidence="1">Uncharacterized protein</fullName>
    </submittedName>
</protein>
<dbReference type="AlphaFoldDB" id="S3V0I1"/>
<proteinExistence type="predicted"/>
<dbReference type="EMBL" id="AKWZ02000006">
    <property type="protein sequence ID" value="EPG74968.1"/>
    <property type="molecule type" value="Genomic_DNA"/>
</dbReference>
<comment type="caution">
    <text evidence="1">The sequence shown here is derived from an EMBL/GenBank/DDBJ whole genome shotgun (WGS) entry which is preliminary data.</text>
</comment>
<dbReference type="Proteomes" id="UP000014540">
    <property type="component" value="Unassembled WGS sequence"/>
</dbReference>
<keyword evidence="2" id="KW-1185">Reference proteome</keyword>
<reference evidence="1" key="1">
    <citation type="submission" date="2013-04" db="EMBL/GenBank/DDBJ databases">
        <authorList>
            <person name="Harkins D.M."/>
            <person name="Durkin A.S."/>
            <person name="Selengut J.D."/>
            <person name="Sanka R."/>
            <person name="DePew J."/>
            <person name="Purushe J."/>
            <person name="Ahmed A."/>
            <person name="van der Linden H."/>
            <person name="Goris M.G.A."/>
            <person name="Hartskeerl R.A."/>
            <person name="Vinetz J.M."/>
            <person name="Sutton G.G."/>
            <person name="Nelson W.C."/>
            <person name="Fouts D.E."/>
        </authorList>
    </citation>
    <scope>NUCLEOTIDE SEQUENCE [LARGE SCALE GENOMIC DNA]</scope>
    <source>
        <strain evidence="1">BUT 6</strain>
    </source>
</reference>
<gene>
    <name evidence="1" type="ORF">LEP1GSC058_1564</name>
</gene>
<organism evidence="1 2">
    <name type="scientific">Leptospira fainei serovar Hurstbridge str. BUT 6</name>
    <dbReference type="NCBI Taxonomy" id="1193011"/>
    <lineage>
        <taxon>Bacteria</taxon>
        <taxon>Pseudomonadati</taxon>
        <taxon>Spirochaetota</taxon>
        <taxon>Spirochaetia</taxon>
        <taxon>Leptospirales</taxon>
        <taxon>Leptospiraceae</taxon>
        <taxon>Leptospira</taxon>
    </lineage>
</organism>